<evidence type="ECO:0000313" key="5">
    <source>
        <dbReference type="Proteomes" id="UP001152797"/>
    </source>
</evidence>
<dbReference type="EMBL" id="CAMXCT010000131">
    <property type="protein sequence ID" value="CAI3974371.1"/>
    <property type="molecule type" value="Genomic_DNA"/>
</dbReference>
<organism evidence="2">
    <name type="scientific">Cladocopium goreaui</name>
    <dbReference type="NCBI Taxonomy" id="2562237"/>
    <lineage>
        <taxon>Eukaryota</taxon>
        <taxon>Sar</taxon>
        <taxon>Alveolata</taxon>
        <taxon>Dinophyceae</taxon>
        <taxon>Suessiales</taxon>
        <taxon>Symbiodiniaceae</taxon>
        <taxon>Cladocopium</taxon>
    </lineage>
</organism>
<protein>
    <submittedName>
        <fullName evidence="4">Calpain-15</fullName>
    </submittedName>
</protein>
<evidence type="ECO:0000313" key="3">
    <source>
        <dbReference type="EMBL" id="CAL1127746.1"/>
    </source>
</evidence>
<proteinExistence type="predicted"/>
<feature type="compositionally biased region" description="Low complexity" evidence="1">
    <location>
        <begin position="107"/>
        <end position="124"/>
    </location>
</feature>
<reference evidence="3" key="2">
    <citation type="submission" date="2024-04" db="EMBL/GenBank/DDBJ databases">
        <authorList>
            <person name="Chen Y."/>
            <person name="Shah S."/>
            <person name="Dougan E. K."/>
            <person name="Thang M."/>
            <person name="Chan C."/>
        </authorList>
    </citation>
    <scope>NUCLEOTIDE SEQUENCE [LARGE SCALE GENOMIC DNA]</scope>
</reference>
<evidence type="ECO:0000313" key="2">
    <source>
        <dbReference type="EMBL" id="CAI3974371.1"/>
    </source>
</evidence>
<evidence type="ECO:0000256" key="1">
    <source>
        <dbReference type="SAM" id="MobiDB-lite"/>
    </source>
</evidence>
<dbReference type="OrthoDB" id="10633177at2759"/>
<dbReference type="EMBL" id="CAMXCT030000131">
    <property type="protein sequence ID" value="CAL4761683.1"/>
    <property type="molecule type" value="Genomic_DNA"/>
</dbReference>
<dbReference type="EMBL" id="CAMXCT020000131">
    <property type="protein sequence ID" value="CAL1127746.1"/>
    <property type="molecule type" value="Genomic_DNA"/>
</dbReference>
<dbReference type="AlphaFoldDB" id="A0A9P1BJ60"/>
<feature type="compositionally biased region" description="Basic and acidic residues" evidence="1">
    <location>
        <begin position="155"/>
        <end position="189"/>
    </location>
</feature>
<comment type="caution">
    <text evidence="2">The sequence shown here is derived from an EMBL/GenBank/DDBJ whole genome shotgun (WGS) entry which is preliminary data.</text>
</comment>
<feature type="region of interest" description="Disordered" evidence="1">
    <location>
        <begin position="97"/>
        <end position="199"/>
    </location>
</feature>
<dbReference type="Proteomes" id="UP001152797">
    <property type="component" value="Unassembled WGS sequence"/>
</dbReference>
<accession>A0A9P1BJ60</accession>
<keyword evidence="5" id="KW-1185">Reference proteome</keyword>
<name>A0A9P1BJ60_9DINO</name>
<feature type="compositionally biased region" description="Basic residues" evidence="1">
    <location>
        <begin position="190"/>
        <end position="199"/>
    </location>
</feature>
<evidence type="ECO:0000313" key="4">
    <source>
        <dbReference type="EMBL" id="CAL4761683.1"/>
    </source>
</evidence>
<reference evidence="2" key="1">
    <citation type="submission" date="2022-10" db="EMBL/GenBank/DDBJ databases">
        <authorList>
            <person name="Chen Y."/>
            <person name="Dougan E. K."/>
            <person name="Chan C."/>
            <person name="Rhodes N."/>
            <person name="Thang M."/>
        </authorList>
    </citation>
    <scope>NUCLEOTIDE SEQUENCE</scope>
</reference>
<gene>
    <name evidence="2" type="ORF">C1SCF055_LOCUS2779</name>
</gene>
<sequence length="199" mass="22011">MFDLDGLEQVDPSPSEVNFQIEGTVVPFRWNTSAITVEEVLKTFESWGVPYVNRIRFLAADGRTSCAKAEALPVAPAIVRLEGPGSVLTAVKVSLSKRNPAPGSGGDNASASSAKPKPAPATKKVGLGPVHRSAFRQYQADLRGKVDPEAAQTVEDERRRIREEFLRSAETRRKEEQDRWAREEAEWASRRRSQRGRGP</sequence>